<feature type="domain" description="HphA C-terminal" evidence="3">
    <location>
        <begin position="128"/>
        <end position="235"/>
    </location>
</feature>
<evidence type="ECO:0000259" key="2">
    <source>
        <dbReference type="Pfam" id="PF22828"/>
    </source>
</evidence>
<keyword evidence="5" id="KW-1185">Reference proteome</keyword>
<dbReference type="Pfam" id="PF22828">
    <property type="entry name" value="HphA_N"/>
    <property type="match status" value="1"/>
</dbReference>
<dbReference type="RefSeq" id="WP_036750091.1">
    <property type="nucleotide sequence ID" value="NZ_JAGSGC010000001.1"/>
</dbReference>
<dbReference type="Pfam" id="PF22829">
    <property type="entry name" value="HphA_C"/>
    <property type="match status" value="1"/>
</dbReference>
<dbReference type="InterPro" id="IPR054536">
    <property type="entry name" value="HphA_C"/>
</dbReference>
<dbReference type="SUPFAM" id="SSF56925">
    <property type="entry name" value="OMPA-like"/>
    <property type="match status" value="1"/>
</dbReference>
<dbReference type="InterPro" id="IPR011250">
    <property type="entry name" value="OMP/PagP_B-barrel"/>
</dbReference>
<dbReference type="NCBIfam" id="NF041636">
    <property type="entry name" value="slam_lipo"/>
    <property type="match status" value="1"/>
</dbReference>
<evidence type="ECO:0000313" key="5">
    <source>
        <dbReference type="Proteomes" id="UP000027192"/>
    </source>
</evidence>
<dbReference type="STRING" id="1654360.EA58_05940"/>
<dbReference type="Gene3D" id="2.40.160.90">
    <property type="match status" value="1"/>
</dbReference>
<keyword evidence="1" id="KW-0732">Signal</keyword>
<dbReference type="EMBL" id="JMIB01000008">
    <property type="protein sequence ID" value="KDM92481.1"/>
    <property type="molecule type" value="Genomic_DNA"/>
</dbReference>
<dbReference type="OrthoDB" id="8607327at2"/>
<dbReference type="InterPro" id="IPR054535">
    <property type="entry name" value="HphA_N"/>
</dbReference>
<protein>
    <submittedName>
        <fullName evidence="4">Uncharacterized protein</fullName>
    </submittedName>
</protein>
<feature type="chain" id="PRO_5001626049" evidence="1">
    <location>
        <begin position="22"/>
        <end position="236"/>
    </location>
</feature>
<evidence type="ECO:0000256" key="1">
    <source>
        <dbReference type="SAM" id="SignalP"/>
    </source>
</evidence>
<dbReference type="InterPro" id="IPR054843">
    <property type="entry name" value="Slam_hemophilin_C"/>
</dbReference>
<feature type="domain" description="HphA N-terminal heme-binding" evidence="2">
    <location>
        <begin position="18"/>
        <end position="117"/>
    </location>
</feature>
<evidence type="ECO:0000259" key="3">
    <source>
        <dbReference type="Pfam" id="PF22829"/>
    </source>
</evidence>
<organism evidence="4 5">
    <name type="scientific">Photobacterium galatheae</name>
    <dbReference type="NCBI Taxonomy" id="1654360"/>
    <lineage>
        <taxon>Bacteria</taxon>
        <taxon>Pseudomonadati</taxon>
        <taxon>Pseudomonadota</taxon>
        <taxon>Gammaproteobacteria</taxon>
        <taxon>Vibrionales</taxon>
        <taxon>Vibrionaceae</taxon>
        <taxon>Photobacterium</taxon>
    </lineage>
</organism>
<sequence length="236" mass="23867">MKKAVITLAVLSACISGAAQANIVGTQSDNTQILVGESNLNAGPHVAGRAGIGAASMGSTAQKVDFQALKNYGRVQNGVYVLGGGHSRMGNFNFAKVGAGDVWFGEWASDISSDADRTVYYVGDTTGTTLPTSGTATYAVKGVNKFSGSNDLNGTFTANFTNNTLQGSIANSQYTLGVNATINSATAAFNGTATVGPASGTAKGHFFGNHAAALAGIAQFSGDAKIFDTAFGGTKQ</sequence>
<gene>
    <name evidence="4" type="ORF">EA58_05940</name>
</gene>
<proteinExistence type="predicted"/>
<dbReference type="AlphaFoldDB" id="A0A066RTM6"/>
<accession>A0A066RTM6</accession>
<dbReference type="Proteomes" id="UP000027192">
    <property type="component" value="Unassembled WGS sequence"/>
</dbReference>
<reference evidence="4 5" key="1">
    <citation type="submission" date="2014-04" db="EMBL/GenBank/DDBJ databases">
        <title>Draft genome sequence of Photobacterium halotolerans S2753: a solonamide, ngercheumicin and holomycin producer.</title>
        <authorList>
            <person name="Machado H.R."/>
            <person name="Gram L."/>
        </authorList>
    </citation>
    <scope>NUCLEOTIDE SEQUENCE [LARGE SCALE GENOMIC DNA]</scope>
    <source>
        <strain evidence="4 5">S2753</strain>
    </source>
</reference>
<evidence type="ECO:0000313" key="4">
    <source>
        <dbReference type="EMBL" id="KDM92481.1"/>
    </source>
</evidence>
<feature type="signal peptide" evidence="1">
    <location>
        <begin position="1"/>
        <end position="21"/>
    </location>
</feature>
<name>A0A066RTM6_9GAMM</name>
<comment type="caution">
    <text evidence="4">The sequence shown here is derived from an EMBL/GenBank/DDBJ whole genome shotgun (WGS) entry which is preliminary data.</text>
</comment>